<dbReference type="HOGENOM" id="CLU_2898098_0_0_9"/>
<accession>G5IEP8</accession>
<keyword evidence="2" id="KW-1185">Reference proteome</keyword>
<sequence>MSEYRLKTPKVIEKRVLGAYQSVEDTVVGVYKSIEDKFVDTFLEKVDDGDNTSQTVGQEEER</sequence>
<dbReference type="Proteomes" id="UP000005384">
    <property type="component" value="Unassembled WGS sequence"/>
</dbReference>
<dbReference type="AlphaFoldDB" id="G5IEP8"/>
<organism evidence="1 2">
    <name type="scientific">Hungatella hathewayi WAL-18680</name>
    <dbReference type="NCBI Taxonomy" id="742737"/>
    <lineage>
        <taxon>Bacteria</taxon>
        <taxon>Bacillati</taxon>
        <taxon>Bacillota</taxon>
        <taxon>Clostridia</taxon>
        <taxon>Lachnospirales</taxon>
        <taxon>Lachnospiraceae</taxon>
        <taxon>Hungatella</taxon>
    </lineage>
</organism>
<name>G5IEP8_9FIRM</name>
<evidence type="ECO:0000313" key="2">
    <source>
        <dbReference type="Proteomes" id="UP000005384"/>
    </source>
</evidence>
<proteinExistence type="predicted"/>
<protein>
    <submittedName>
        <fullName evidence="1">Uncharacterized protein</fullName>
    </submittedName>
</protein>
<dbReference type="EMBL" id="ADLN01000037">
    <property type="protein sequence ID" value="EHI60032.1"/>
    <property type="molecule type" value="Genomic_DNA"/>
</dbReference>
<gene>
    <name evidence="1" type="ORF">HMPREF9473_01975</name>
</gene>
<dbReference type="PATRIC" id="fig|742737.3.peg.2001"/>
<reference evidence="1 2" key="1">
    <citation type="submission" date="2011-08" db="EMBL/GenBank/DDBJ databases">
        <title>The Genome Sequence of Clostridium hathewayi WAL-18680.</title>
        <authorList>
            <consortium name="The Broad Institute Genome Sequencing Platform"/>
            <person name="Earl A."/>
            <person name="Ward D."/>
            <person name="Feldgarden M."/>
            <person name="Gevers D."/>
            <person name="Finegold S.M."/>
            <person name="Summanen P.H."/>
            <person name="Molitoris D.R."/>
            <person name="Song M."/>
            <person name="Daigneault M."/>
            <person name="Allen-Vercoe E."/>
            <person name="Young S.K."/>
            <person name="Zeng Q."/>
            <person name="Gargeya S."/>
            <person name="Fitzgerald M."/>
            <person name="Haas B."/>
            <person name="Abouelleil A."/>
            <person name="Alvarado L."/>
            <person name="Arachchi H.M."/>
            <person name="Berlin A."/>
            <person name="Brown A."/>
            <person name="Chapman S.B."/>
            <person name="Chen Z."/>
            <person name="Dunbar C."/>
            <person name="Freedman E."/>
            <person name="Gearin G."/>
            <person name="Gellesch M."/>
            <person name="Goldberg J."/>
            <person name="Griggs A."/>
            <person name="Gujja S."/>
            <person name="Heiman D."/>
            <person name="Howarth C."/>
            <person name="Larson L."/>
            <person name="Lui A."/>
            <person name="MacDonald P.J.P."/>
            <person name="Montmayeur A."/>
            <person name="Murphy C."/>
            <person name="Neiman D."/>
            <person name="Pearson M."/>
            <person name="Priest M."/>
            <person name="Roberts A."/>
            <person name="Saif S."/>
            <person name="Shea T."/>
            <person name="Shenoy N."/>
            <person name="Sisk P."/>
            <person name="Stolte C."/>
            <person name="Sykes S."/>
            <person name="Wortman J."/>
            <person name="Nusbaum C."/>
            <person name="Birren B."/>
        </authorList>
    </citation>
    <scope>NUCLEOTIDE SEQUENCE [LARGE SCALE GENOMIC DNA]</scope>
    <source>
        <strain evidence="1 2">WAL-18680</strain>
    </source>
</reference>
<evidence type="ECO:0000313" key="1">
    <source>
        <dbReference type="EMBL" id="EHI60032.1"/>
    </source>
</evidence>
<comment type="caution">
    <text evidence="1">The sequence shown here is derived from an EMBL/GenBank/DDBJ whole genome shotgun (WGS) entry which is preliminary data.</text>
</comment>
<dbReference type="RefSeq" id="WP_006779955.1">
    <property type="nucleotide sequence ID" value="NZ_CP040506.1"/>
</dbReference>